<sequence length="725" mass="84980">MKPKIPAQRDIRNLLLNVFGFFLLWEWLRPLKTVTDTQETAGFVIFIGACFLLLFLRVPFLLGAFIKVFLIVYMIHSLYFKEDFLDITWLGELVADIIKNIGLMFQANWWGMTPIFRTLLFSILLWLMSYLLHYWFTHQKRILLFFVLTIIYITVIDTFSPYNAQMAIVRTVLIGFFMLGILQFERLKDKELTKHVSIGKKWAVPLAVFILFSTFIGYVSPKASPQWPDPVPFLKGYGQENANGSINGVKKIGYGTNDQNLGGPFIADDTVVFTAKTEKRHYWRVETKDTYTGKGWRLSGQPEKDIFYDENTSLKWYEEKTEVEEFDADIQMDLKYSHIVYPLGLTSVEADPDIHFSANTLSEKISTYRGNDVVKLDRYSLRYEYPKYYINHLKEVTEPGRIEQIDLFRERYMQLPDNLPERVKELAVEITSSHTNRYDKVKAIENYFQLNGFAYDTQNVAIPGTDEDYVDQFLFDTKVGYCDNFSTSMVVLLRAADIPARWVKGYTEGERVEVNTYEITNNNAHSWVEVYFPEFGWVPFEPTKGFSNANLFSYDLTMTGNENSQTPQTTPMEIPEEKEAKETVAAPVSEDTDNSIFEKLGDAFSWKYVLIVFLSLFLIAYVFFKTRKKWMPYLYIWMYKNAKGEEVYFKAYHALLKQLERVGLPRKDGQTLREYSIQVDRFYKGHEMEQLTRSYERALYRKDNAYKEWSMSVELWENLIKRISS</sequence>
<dbReference type="STRING" id="1033734.GCA_000285535_04584"/>
<feature type="transmembrane region" description="Helical" evidence="1">
    <location>
        <begin position="142"/>
        <end position="159"/>
    </location>
</feature>
<keyword evidence="1" id="KW-1133">Transmembrane helix</keyword>
<feature type="transmembrane region" description="Helical" evidence="1">
    <location>
        <begin position="12"/>
        <end position="28"/>
    </location>
</feature>
<dbReference type="InterPro" id="IPR021878">
    <property type="entry name" value="TgpA_N"/>
</dbReference>
<keyword evidence="1" id="KW-0472">Membrane</keyword>
<accession>A0A4V3V7D3</accession>
<dbReference type="PANTHER" id="PTHR42736:SF1">
    <property type="entry name" value="PROTEIN-GLUTAMINE GAMMA-GLUTAMYLTRANSFERASE"/>
    <property type="match status" value="1"/>
</dbReference>
<dbReference type="InterPro" id="IPR025403">
    <property type="entry name" value="TgpA-like_C"/>
</dbReference>
<proteinExistence type="predicted"/>
<feature type="transmembrane region" description="Helical" evidence="1">
    <location>
        <begin position="115"/>
        <end position="135"/>
    </location>
</feature>
<reference evidence="3 4" key="1">
    <citation type="journal article" date="2019" name="Indoor Air">
        <title>Impacts of indoor surface finishes on bacterial viability.</title>
        <authorList>
            <person name="Hu J."/>
            <person name="Maamar S.B."/>
            <person name="Glawe A.J."/>
            <person name="Gottel N."/>
            <person name="Gilbert J.A."/>
            <person name="Hartmann E.M."/>
        </authorList>
    </citation>
    <scope>NUCLEOTIDE SEQUENCE [LARGE SCALE GENOMIC DNA]</scope>
    <source>
        <strain evidence="3 4">AF060A6</strain>
    </source>
</reference>
<protein>
    <submittedName>
        <fullName evidence="3">DUF4129 domain-containing protein</fullName>
    </submittedName>
</protein>
<feature type="transmembrane region" description="Helical" evidence="1">
    <location>
        <begin position="202"/>
        <end position="220"/>
    </location>
</feature>
<feature type="transmembrane region" description="Helical" evidence="1">
    <location>
        <begin position="165"/>
        <end position="182"/>
    </location>
</feature>
<evidence type="ECO:0000259" key="2">
    <source>
        <dbReference type="SMART" id="SM00460"/>
    </source>
</evidence>
<feature type="transmembrane region" description="Helical" evidence="1">
    <location>
        <begin position="40"/>
        <end position="56"/>
    </location>
</feature>
<feature type="transmembrane region" description="Helical" evidence="1">
    <location>
        <begin position="61"/>
        <end position="80"/>
    </location>
</feature>
<dbReference type="RefSeq" id="WP_136380661.1">
    <property type="nucleotide sequence ID" value="NZ_SLUB01000035.1"/>
</dbReference>
<feature type="domain" description="Transglutaminase-like" evidence="2">
    <location>
        <begin position="474"/>
        <end position="544"/>
    </location>
</feature>
<dbReference type="Pfam" id="PF13559">
    <property type="entry name" value="DUF4129"/>
    <property type="match status" value="1"/>
</dbReference>
<organism evidence="3 4">
    <name type="scientific">Bacillus timonensis</name>
    <dbReference type="NCBI Taxonomy" id="1033734"/>
    <lineage>
        <taxon>Bacteria</taxon>
        <taxon>Bacillati</taxon>
        <taxon>Bacillota</taxon>
        <taxon>Bacilli</taxon>
        <taxon>Bacillales</taxon>
        <taxon>Bacillaceae</taxon>
        <taxon>Bacillus</taxon>
    </lineage>
</organism>
<dbReference type="EMBL" id="SLUB01000035">
    <property type="protein sequence ID" value="THE11003.1"/>
    <property type="molecule type" value="Genomic_DNA"/>
</dbReference>
<dbReference type="Pfam" id="PF11992">
    <property type="entry name" value="TgpA_N"/>
    <property type="match status" value="1"/>
</dbReference>
<comment type="caution">
    <text evidence="3">The sequence shown here is derived from an EMBL/GenBank/DDBJ whole genome shotgun (WGS) entry which is preliminary data.</text>
</comment>
<dbReference type="SUPFAM" id="SSF54001">
    <property type="entry name" value="Cysteine proteinases"/>
    <property type="match status" value="1"/>
</dbReference>
<dbReference type="InterPro" id="IPR002931">
    <property type="entry name" value="Transglutaminase-like"/>
</dbReference>
<evidence type="ECO:0000256" key="1">
    <source>
        <dbReference type="SAM" id="Phobius"/>
    </source>
</evidence>
<dbReference type="PANTHER" id="PTHR42736">
    <property type="entry name" value="PROTEIN-GLUTAMINE GAMMA-GLUTAMYLTRANSFERASE"/>
    <property type="match status" value="1"/>
</dbReference>
<gene>
    <name evidence="3" type="ORF">E1I69_16455</name>
</gene>
<dbReference type="Proteomes" id="UP000306477">
    <property type="component" value="Unassembled WGS sequence"/>
</dbReference>
<dbReference type="OrthoDB" id="9804872at2"/>
<dbReference type="Pfam" id="PF01841">
    <property type="entry name" value="Transglut_core"/>
    <property type="match status" value="1"/>
</dbReference>
<dbReference type="InterPro" id="IPR038765">
    <property type="entry name" value="Papain-like_cys_pep_sf"/>
</dbReference>
<evidence type="ECO:0000313" key="4">
    <source>
        <dbReference type="Proteomes" id="UP000306477"/>
    </source>
</evidence>
<dbReference type="InterPro" id="IPR052901">
    <property type="entry name" value="Bact_TGase-like"/>
</dbReference>
<feature type="transmembrane region" description="Helical" evidence="1">
    <location>
        <begin position="604"/>
        <end position="624"/>
    </location>
</feature>
<dbReference type="AlphaFoldDB" id="A0A4V3V7D3"/>
<evidence type="ECO:0000313" key="3">
    <source>
        <dbReference type="EMBL" id="THE11003.1"/>
    </source>
</evidence>
<name>A0A4V3V7D3_9BACI</name>
<dbReference type="Gene3D" id="3.10.620.30">
    <property type="match status" value="1"/>
</dbReference>
<keyword evidence="1" id="KW-0812">Transmembrane</keyword>
<dbReference type="SMART" id="SM00460">
    <property type="entry name" value="TGc"/>
    <property type="match status" value="1"/>
</dbReference>
<keyword evidence="4" id="KW-1185">Reference proteome</keyword>